<evidence type="ECO:0000256" key="3">
    <source>
        <dbReference type="ARBA" id="ARBA00022737"/>
    </source>
</evidence>
<evidence type="ECO:0000256" key="4">
    <source>
        <dbReference type="ARBA" id="ARBA00022741"/>
    </source>
</evidence>
<evidence type="ECO:0000259" key="9">
    <source>
        <dbReference type="Pfam" id="PF23559"/>
    </source>
</evidence>
<dbReference type="GO" id="GO:0051707">
    <property type="term" value="P:response to other organism"/>
    <property type="evidence" value="ECO:0007669"/>
    <property type="project" value="UniProtKB-ARBA"/>
</dbReference>
<keyword evidence="4" id="KW-0547">Nucleotide-binding</keyword>
<dbReference type="InterPro" id="IPR041118">
    <property type="entry name" value="Rx_N"/>
</dbReference>
<dbReference type="SUPFAM" id="SSF52540">
    <property type="entry name" value="P-loop containing nucleoside triphosphate hydrolases"/>
    <property type="match status" value="1"/>
</dbReference>
<feature type="domain" description="Disease resistance protein winged helix" evidence="9">
    <location>
        <begin position="464"/>
        <end position="539"/>
    </location>
</feature>
<protein>
    <recommendedName>
        <fullName evidence="13">NB-ARC domain-containing protein</fullName>
    </recommendedName>
</protein>
<evidence type="ECO:0000259" key="7">
    <source>
        <dbReference type="Pfam" id="PF00931"/>
    </source>
</evidence>
<evidence type="ECO:0000259" key="8">
    <source>
        <dbReference type="Pfam" id="PF18052"/>
    </source>
</evidence>
<dbReference type="InterPro" id="IPR032675">
    <property type="entry name" value="LRR_dom_sf"/>
</dbReference>
<dbReference type="HOGENOM" id="CLU_000837_8_8_1"/>
<sequence length="1223" mass="140244">MATTAALVFAGKSVATPAISFIVNKAFSYLSEWHQAEGMKVVKDRLLQMLNQIQAVYDAVDHQQINEQSHALDKWLWQFRDAVEGAEDVLDEIDYYKLEEEAGVHNLELEVCNSVAKNFKQNFVRKVAKYTSEGNMVKNLRMALTRLDETAAGVGTFLHLTSRFGSALLPDHAEKINQETSSTLVATEIFGRDTEKNEVMRWLVDNIEGDSNTPGINRVPVSAIIGMGGIGKTTLAQIVCEELRDLTYFDCIVWVHVSDNSFNAARITKNILEALTKQKPNADTLEALQHILKENLESKKFLLILDDVWEDSNWGEWQKLMAPFQNSPHNGSRILLTTRMTSVADMVTSVMQSNNNYMNLNGLDEYHNFMMFKKYAFYGMKTEDYEHLLPLAEKIAKKFQGCPLVTKIASEHLRSNVSHHHWNNLYRQLENLEGKMSAIITTVLQSSYHHLPEHLQLCFRYCSIFPKGYEFKKDEIVKMWMGSGLILIDSGTERPEDIGERYLVQLARKSFFTFATVGDPCSKFYAEYYVMHDLLHELACSVSVGECLRLESSGYMQHKCTVRHLWIANFNKLTTEEIKAISSFENLRSLIIEDSYHVNDVCIAALEEVVQLLRGLRLLSLKGITKFCLAKEVVNKHLRYISFSGMQDIDGISKLYHLQVLTAVKRISTALKQVNNIENLSHLRYVSYGSNGFGEFFVGRLTSLQELHNFEIQLKEGYRISSLRNLSSICKLQICNLENVGTHEEIIEAKLRDKSYLRSLSLNWSETTNVLKNDDDLILDKLEPHSHLENLEISGYNGLRFPTWLSHPCLINMVSLELRKCRSWAYLPALGNLQRLKHLELHKLAELKRIDQSSGNSLPPNLKTLVVEGCKKLGELPLLPSSLTRLEVNDVGLTTLPRIYDHHVNNMDFESKETKLISVIISNCSNLISLEESFLLQEHHIRSLRILRIVDCEKLIRAPLLFSEMDNLAEFHIGKCYRLRVRENDDNVLLPRTLKELSMVQCGDLQLPLLESLVGLTNLTSLSLCNCSRVRSLPQSDVFRSLRSLREMAVADCTSLASLGGLGALSYLNWLEITECSRLQGYARYDEVDEDPVLEFSLEVYSLWIHTPDMLQREPLRRLHNTKCLIISVGRDNIPWQWMQQNRTSLETLEILKPEVKLLVNNLCSLKRLEFDTTHRFLEFPILPSSLESFIIRRCNPELLARWKRKDSSEWDRISLIRHMRID</sequence>
<dbReference type="GO" id="GO:0005524">
    <property type="term" value="F:ATP binding"/>
    <property type="evidence" value="ECO:0007669"/>
    <property type="project" value="UniProtKB-KW"/>
</dbReference>
<dbReference type="InterPro" id="IPR042197">
    <property type="entry name" value="Apaf_helical"/>
</dbReference>
<dbReference type="Gene3D" id="1.10.8.430">
    <property type="entry name" value="Helical domain of apoptotic protease-activating factors"/>
    <property type="match status" value="1"/>
</dbReference>
<evidence type="ECO:0000256" key="1">
    <source>
        <dbReference type="ARBA" id="ARBA00008894"/>
    </source>
</evidence>
<accession>A0A0E0J4A3</accession>
<dbReference type="InterPro" id="IPR058922">
    <property type="entry name" value="WHD_DRP"/>
</dbReference>
<dbReference type="InterPro" id="IPR002182">
    <property type="entry name" value="NB-ARC"/>
</dbReference>
<dbReference type="Gene3D" id="3.80.10.10">
    <property type="entry name" value="Ribonuclease Inhibitor"/>
    <property type="match status" value="3"/>
</dbReference>
<dbReference type="PRINTS" id="PR00364">
    <property type="entry name" value="DISEASERSIST"/>
</dbReference>
<keyword evidence="3" id="KW-0677">Repeat</keyword>
<dbReference type="Gene3D" id="1.10.10.10">
    <property type="entry name" value="Winged helix-like DNA-binding domain superfamily/Winged helix DNA-binding domain"/>
    <property type="match status" value="1"/>
</dbReference>
<dbReference type="InterPro" id="IPR056789">
    <property type="entry name" value="LRR_R13L1-DRL21"/>
</dbReference>
<dbReference type="Gramene" id="ONIVA11G19710.1">
    <property type="protein sequence ID" value="ONIVA11G19710.1"/>
    <property type="gene ID" value="ONIVA11G19710"/>
</dbReference>
<reference evidence="11" key="1">
    <citation type="submission" date="2015-04" db="UniProtKB">
        <authorList>
            <consortium name="EnsemblPlants"/>
        </authorList>
    </citation>
    <scope>IDENTIFICATION</scope>
    <source>
        <strain evidence="11">SL10</strain>
    </source>
</reference>
<dbReference type="STRING" id="4536.A0A0E0J4A3"/>
<keyword evidence="12" id="KW-1185">Reference proteome</keyword>
<name>A0A0E0J4A3_ORYNI</name>
<evidence type="ECO:0000313" key="12">
    <source>
        <dbReference type="Proteomes" id="UP000006591"/>
    </source>
</evidence>
<dbReference type="PANTHER" id="PTHR36766:SF64">
    <property type="entry name" value="OS12G0206100 PROTEIN"/>
    <property type="match status" value="1"/>
</dbReference>
<dbReference type="Proteomes" id="UP000006591">
    <property type="component" value="Chromosome 11"/>
</dbReference>
<proteinExistence type="inferred from homology"/>
<dbReference type="InterPro" id="IPR036388">
    <property type="entry name" value="WH-like_DNA-bd_sf"/>
</dbReference>
<keyword evidence="6" id="KW-0067">ATP-binding</keyword>
<dbReference type="Pfam" id="PF25019">
    <property type="entry name" value="LRR_R13L1-DRL21"/>
    <property type="match status" value="1"/>
</dbReference>
<dbReference type="eggNOG" id="KOG4658">
    <property type="taxonomic scope" value="Eukaryota"/>
</dbReference>
<dbReference type="SUPFAM" id="SSF52058">
    <property type="entry name" value="L domain-like"/>
    <property type="match status" value="2"/>
</dbReference>
<dbReference type="InterPro" id="IPR027417">
    <property type="entry name" value="P-loop_NTPase"/>
</dbReference>
<evidence type="ECO:0000313" key="11">
    <source>
        <dbReference type="EnsemblPlants" id="ONIVA11G19710.1"/>
    </source>
</evidence>
<feature type="domain" description="Disease resistance N-terminal" evidence="8">
    <location>
        <begin position="18"/>
        <end position="101"/>
    </location>
</feature>
<dbReference type="Gene3D" id="3.40.50.300">
    <property type="entry name" value="P-loop containing nucleotide triphosphate hydrolases"/>
    <property type="match status" value="1"/>
</dbReference>
<dbReference type="Gene3D" id="1.20.5.4130">
    <property type="match status" value="1"/>
</dbReference>
<keyword evidence="2" id="KW-0433">Leucine-rich repeat</keyword>
<dbReference type="Pfam" id="PF00931">
    <property type="entry name" value="NB-ARC"/>
    <property type="match status" value="1"/>
</dbReference>
<dbReference type="PANTHER" id="PTHR36766">
    <property type="entry name" value="PLANT BROAD-SPECTRUM MILDEW RESISTANCE PROTEIN RPW8"/>
    <property type="match status" value="1"/>
</dbReference>
<evidence type="ECO:0008006" key="13">
    <source>
        <dbReference type="Google" id="ProtNLM"/>
    </source>
</evidence>
<dbReference type="Pfam" id="PF23559">
    <property type="entry name" value="WHD_DRP"/>
    <property type="match status" value="1"/>
</dbReference>
<comment type="similarity">
    <text evidence="1">Belongs to the disease resistance NB-LRR family.</text>
</comment>
<evidence type="ECO:0000259" key="10">
    <source>
        <dbReference type="Pfam" id="PF25019"/>
    </source>
</evidence>
<evidence type="ECO:0000256" key="2">
    <source>
        <dbReference type="ARBA" id="ARBA00022614"/>
    </source>
</evidence>
<feature type="domain" description="NB-ARC" evidence="7">
    <location>
        <begin position="215"/>
        <end position="377"/>
    </location>
</feature>
<dbReference type="OMA" id="KNEVMRW"/>
<evidence type="ECO:0000256" key="6">
    <source>
        <dbReference type="ARBA" id="ARBA00022840"/>
    </source>
</evidence>
<keyword evidence="5" id="KW-0611">Plant defense</keyword>
<dbReference type="GO" id="GO:0006952">
    <property type="term" value="P:defense response"/>
    <property type="evidence" value="ECO:0007669"/>
    <property type="project" value="UniProtKB-KW"/>
</dbReference>
<feature type="domain" description="R13L1/DRL21-like LRR repeat region" evidence="10">
    <location>
        <begin position="720"/>
        <end position="843"/>
    </location>
</feature>
<dbReference type="AlphaFoldDB" id="A0A0E0J4A3"/>
<dbReference type="Pfam" id="PF18052">
    <property type="entry name" value="Rx_N"/>
    <property type="match status" value="1"/>
</dbReference>
<evidence type="ECO:0000256" key="5">
    <source>
        <dbReference type="ARBA" id="ARBA00022821"/>
    </source>
</evidence>
<organism evidence="11">
    <name type="scientific">Oryza nivara</name>
    <name type="common">Indian wild rice</name>
    <name type="synonym">Oryza sativa f. spontanea</name>
    <dbReference type="NCBI Taxonomy" id="4536"/>
    <lineage>
        <taxon>Eukaryota</taxon>
        <taxon>Viridiplantae</taxon>
        <taxon>Streptophyta</taxon>
        <taxon>Embryophyta</taxon>
        <taxon>Tracheophyta</taxon>
        <taxon>Spermatophyta</taxon>
        <taxon>Magnoliopsida</taxon>
        <taxon>Liliopsida</taxon>
        <taxon>Poales</taxon>
        <taxon>Poaceae</taxon>
        <taxon>BOP clade</taxon>
        <taxon>Oryzoideae</taxon>
        <taxon>Oryzeae</taxon>
        <taxon>Oryzinae</taxon>
        <taxon>Oryza</taxon>
    </lineage>
</organism>
<reference evidence="11" key="2">
    <citation type="submission" date="2018-04" db="EMBL/GenBank/DDBJ databases">
        <title>OnivRS2 (Oryza nivara Reference Sequence Version 2).</title>
        <authorList>
            <person name="Zhang J."/>
            <person name="Kudrna D."/>
            <person name="Lee S."/>
            <person name="Talag J."/>
            <person name="Rajasekar S."/>
            <person name="Welchert J."/>
            <person name="Hsing Y.-I."/>
            <person name="Wing R.A."/>
        </authorList>
    </citation>
    <scope>NUCLEOTIDE SEQUENCE [LARGE SCALE GENOMIC DNA]</scope>
    <source>
        <strain evidence="11">SL10</strain>
    </source>
</reference>
<dbReference type="EnsemblPlants" id="ONIVA11G19710.1">
    <property type="protein sequence ID" value="ONIVA11G19710.1"/>
    <property type="gene ID" value="ONIVA11G19710"/>
</dbReference>
<dbReference type="GO" id="GO:0043531">
    <property type="term" value="F:ADP binding"/>
    <property type="evidence" value="ECO:0007669"/>
    <property type="project" value="InterPro"/>
</dbReference>